<organism evidence="3 4">
    <name type="scientific">Phytophthora rubi</name>
    <dbReference type="NCBI Taxonomy" id="129364"/>
    <lineage>
        <taxon>Eukaryota</taxon>
        <taxon>Sar</taxon>
        <taxon>Stramenopiles</taxon>
        <taxon>Oomycota</taxon>
        <taxon>Peronosporomycetes</taxon>
        <taxon>Peronosporales</taxon>
        <taxon>Peronosporaceae</taxon>
        <taxon>Phytophthora</taxon>
    </lineage>
</organism>
<protein>
    <recommendedName>
        <fullName evidence="2">PX domain-containing protein</fullName>
    </recommendedName>
</protein>
<feature type="compositionally biased region" description="Basic and acidic residues" evidence="1">
    <location>
        <begin position="143"/>
        <end position="167"/>
    </location>
</feature>
<dbReference type="Pfam" id="PF00787">
    <property type="entry name" value="PX"/>
    <property type="match status" value="1"/>
</dbReference>
<accession>A0A6A3MYA9</accession>
<dbReference type="Proteomes" id="UP000429607">
    <property type="component" value="Unassembled WGS sequence"/>
</dbReference>
<feature type="region of interest" description="Disordered" evidence="1">
    <location>
        <begin position="112"/>
        <end position="248"/>
    </location>
</feature>
<dbReference type="InterPro" id="IPR036871">
    <property type="entry name" value="PX_dom_sf"/>
</dbReference>
<name>A0A6A3MYA9_9STRA</name>
<sequence>MKTVSAHVTGFYHSSFHAYTTEVNVDGHRWRLGLRYSKFHEFYDQLLLEDKAFHAAFPPKGTLFFTPKPEERQEQLEAFLQQVLAHYAARGHPAEIEELLCNLLKVPRHLRAPEHEDDDDVSTSTESVLDEPVNEPPSSSDSFRLEEEERGGEEKTQQDAVEAKDTADAAAPAEQDPAQDMEPEAAAKKVETVAAPEPVQPASPVAEEACPVEVETADTHEDAEALVETPASAEEADTGITKEVSAPVEEKLVPEEVAVAEEAATVVQEEAAEAVAEPQAEEPKVVLSERQPVVKPVAQKEEPVSSEPRATKNPSDISVAAPKQEAEKKKELEVSCSSSGVSSWLAAFLPKSLLAFVRHRCMKKTNLVVLCVALLLPMVLARR</sequence>
<dbReference type="PROSITE" id="PS50195">
    <property type="entry name" value="PX"/>
    <property type="match status" value="1"/>
</dbReference>
<dbReference type="GO" id="GO:0035091">
    <property type="term" value="F:phosphatidylinositol binding"/>
    <property type="evidence" value="ECO:0007669"/>
    <property type="project" value="InterPro"/>
</dbReference>
<feature type="domain" description="PX" evidence="2">
    <location>
        <begin position="1"/>
        <end position="110"/>
    </location>
</feature>
<evidence type="ECO:0000313" key="3">
    <source>
        <dbReference type="EMBL" id="KAE9038181.1"/>
    </source>
</evidence>
<feature type="compositionally biased region" description="Low complexity" evidence="1">
    <location>
        <begin position="192"/>
        <end position="214"/>
    </location>
</feature>
<evidence type="ECO:0000259" key="2">
    <source>
        <dbReference type="PROSITE" id="PS50195"/>
    </source>
</evidence>
<proteinExistence type="predicted"/>
<comment type="caution">
    <text evidence="3">The sequence shown here is derived from an EMBL/GenBank/DDBJ whole genome shotgun (WGS) entry which is preliminary data.</text>
</comment>
<dbReference type="Gene3D" id="3.30.1520.10">
    <property type="entry name" value="Phox-like domain"/>
    <property type="match status" value="1"/>
</dbReference>
<dbReference type="SUPFAM" id="SSF64268">
    <property type="entry name" value="PX domain"/>
    <property type="match status" value="1"/>
</dbReference>
<dbReference type="EMBL" id="QXFV01000417">
    <property type="protein sequence ID" value="KAE9038181.1"/>
    <property type="molecule type" value="Genomic_DNA"/>
</dbReference>
<dbReference type="InterPro" id="IPR001683">
    <property type="entry name" value="PX_dom"/>
</dbReference>
<evidence type="ECO:0000256" key="1">
    <source>
        <dbReference type="SAM" id="MobiDB-lite"/>
    </source>
</evidence>
<dbReference type="AlphaFoldDB" id="A0A6A3MYA9"/>
<gene>
    <name evidence="3" type="ORF">PR001_g8067</name>
</gene>
<reference evidence="3 4" key="1">
    <citation type="submission" date="2018-09" db="EMBL/GenBank/DDBJ databases">
        <title>Genomic investigation of the strawberry pathogen Phytophthora fragariae indicates pathogenicity is determined by transcriptional variation in three key races.</title>
        <authorList>
            <person name="Adams T.M."/>
            <person name="Armitage A.D."/>
            <person name="Sobczyk M.K."/>
            <person name="Bates H.J."/>
            <person name="Dunwell J.M."/>
            <person name="Nellist C.F."/>
            <person name="Harrison R.J."/>
        </authorList>
    </citation>
    <scope>NUCLEOTIDE SEQUENCE [LARGE SCALE GENOMIC DNA]</scope>
    <source>
        <strain evidence="3 4">SCRP249</strain>
    </source>
</reference>
<feature type="region of interest" description="Disordered" evidence="1">
    <location>
        <begin position="270"/>
        <end position="324"/>
    </location>
</feature>
<evidence type="ECO:0000313" key="4">
    <source>
        <dbReference type="Proteomes" id="UP000429607"/>
    </source>
</evidence>